<dbReference type="RefSeq" id="XP_048139979.1">
    <property type="nucleotide sequence ID" value="XM_048284022.1"/>
</dbReference>
<comment type="similarity">
    <text evidence="1">Belongs to the DRM1/ARP family.</text>
</comment>
<dbReference type="Pfam" id="PF05564">
    <property type="entry name" value="Auxin_repressed"/>
    <property type="match status" value="1"/>
</dbReference>
<feature type="region of interest" description="Disordered" evidence="2">
    <location>
        <begin position="11"/>
        <end position="44"/>
    </location>
</feature>
<protein>
    <submittedName>
        <fullName evidence="4">Dormancy-associated protein homolog 4-like isoform X1</fullName>
    </submittedName>
</protein>
<accession>A0ABM3HTR0</accession>
<keyword evidence="3" id="KW-1185">Reference proteome</keyword>
<dbReference type="Proteomes" id="UP000827889">
    <property type="component" value="Chromosome 8"/>
</dbReference>
<dbReference type="PANTHER" id="PTHR33565:SF1">
    <property type="entry name" value="DORMANCY-ASSOCIATED PROTEIN HOMOLOG 3"/>
    <property type="match status" value="1"/>
</dbReference>
<organism evidence="3 4">
    <name type="scientific">Rhodamnia argentea</name>
    <dbReference type="NCBI Taxonomy" id="178133"/>
    <lineage>
        <taxon>Eukaryota</taxon>
        <taxon>Viridiplantae</taxon>
        <taxon>Streptophyta</taxon>
        <taxon>Embryophyta</taxon>
        <taxon>Tracheophyta</taxon>
        <taxon>Spermatophyta</taxon>
        <taxon>Magnoliopsida</taxon>
        <taxon>eudicotyledons</taxon>
        <taxon>Gunneridae</taxon>
        <taxon>Pentapetalae</taxon>
        <taxon>rosids</taxon>
        <taxon>malvids</taxon>
        <taxon>Myrtales</taxon>
        <taxon>Myrtaceae</taxon>
        <taxon>Myrtoideae</taxon>
        <taxon>Myrteae</taxon>
        <taxon>Australasian group</taxon>
        <taxon>Rhodamnia</taxon>
    </lineage>
</organism>
<feature type="region of interest" description="Disordered" evidence="2">
    <location>
        <begin position="59"/>
        <end position="114"/>
    </location>
</feature>
<evidence type="ECO:0000313" key="3">
    <source>
        <dbReference type="Proteomes" id="UP000827889"/>
    </source>
</evidence>
<name>A0ABM3HTR0_9MYRT</name>
<evidence type="ECO:0000256" key="1">
    <source>
        <dbReference type="ARBA" id="ARBA00010502"/>
    </source>
</evidence>
<evidence type="ECO:0000256" key="2">
    <source>
        <dbReference type="SAM" id="MobiDB-lite"/>
    </source>
</evidence>
<gene>
    <name evidence="4" type="primary">LOC115744750</name>
</gene>
<dbReference type="GeneID" id="115744750"/>
<dbReference type="PANTHER" id="PTHR33565">
    <property type="entry name" value="DORMANCY-ASSOCIATED PROTEIN 1"/>
    <property type="match status" value="1"/>
</dbReference>
<reference evidence="4" key="1">
    <citation type="submission" date="2025-08" db="UniProtKB">
        <authorList>
            <consortium name="RefSeq"/>
        </authorList>
    </citation>
    <scope>IDENTIFICATION</scope>
    <source>
        <tissue evidence="4">Leaf</tissue>
    </source>
</reference>
<feature type="compositionally biased region" description="Low complexity" evidence="2">
    <location>
        <begin position="29"/>
        <end position="44"/>
    </location>
</feature>
<evidence type="ECO:0000313" key="4">
    <source>
        <dbReference type="RefSeq" id="XP_048139979.1"/>
    </source>
</evidence>
<proteinExistence type="inferred from homology"/>
<sequence>MGLLHKLWDETFAGPTPESGLGKLRGHRSSSAAAGLADPAAPFSRGAGLVSRRITIVRTRNQGGMVGPDSVPEPPALSSSNPGTLPSPAGTPQGDNEKLTRRKASQALQKAEPRSPTVFDWILISALDR</sequence>
<dbReference type="InterPro" id="IPR008406">
    <property type="entry name" value="DRM/ARP"/>
</dbReference>